<organism evidence="1 2">
    <name type="scientific">Asticcacaulis excentricus (strain ATCC 15261 / DSM 4724 / KCTC 12464 / NCIMB 9791 / VKM B-1370 / CB 48)</name>
    <dbReference type="NCBI Taxonomy" id="573065"/>
    <lineage>
        <taxon>Bacteria</taxon>
        <taxon>Pseudomonadati</taxon>
        <taxon>Pseudomonadota</taxon>
        <taxon>Alphaproteobacteria</taxon>
        <taxon>Caulobacterales</taxon>
        <taxon>Caulobacteraceae</taxon>
        <taxon>Asticcacaulis</taxon>
    </lineage>
</organism>
<dbReference type="HOGENOM" id="CLU_008329_0_0_5"/>
<keyword evidence="1" id="KW-0547">Nucleotide-binding</keyword>
<geneLocation type="plasmid" evidence="1 2">
    <name>pASTEX02</name>
</geneLocation>
<gene>
    <name evidence="1" type="ordered locus">Astex_3811</name>
</gene>
<dbReference type="EMBL" id="CP002398">
    <property type="protein sequence ID" value="ADU15421.1"/>
    <property type="molecule type" value="Genomic_DNA"/>
</dbReference>
<protein>
    <submittedName>
        <fullName evidence="1">Putative ATP-binding protein</fullName>
    </submittedName>
</protein>
<accession>E8RVZ9</accession>
<reference evidence="2" key="1">
    <citation type="submission" date="2010-12" db="EMBL/GenBank/DDBJ databases">
        <title>Complete sequence of plasmid 2 of Asticcacaulis excentricus CB 48.</title>
        <authorList>
            <consortium name="US DOE Joint Genome Institute"/>
            <person name="Lucas S."/>
            <person name="Copeland A."/>
            <person name="Lapidus A."/>
            <person name="Cheng J.-F."/>
            <person name="Bruce D."/>
            <person name="Goodwin L."/>
            <person name="Pitluck S."/>
            <person name="Teshima H."/>
            <person name="Davenport K."/>
            <person name="Detter J.C."/>
            <person name="Han C."/>
            <person name="Tapia R."/>
            <person name="Land M."/>
            <person name="Hauser L."/>
            <person name="Jeffries C."/>
            <person name="Kyrpides N."/>
            <person name="Ivanova N."/>
            <person name="Ovchinnikova G."/>
            <person name="Brun Y.V."/>
            <person name="Woyke T."/>
        </authorList>
    </citation>
    <scope>NUCLEOTIDE SEQUENCE [LARGE SCALE GENOMIC DNA]</scope>
    <source>
        <strain evidence="2">ATCC 15261 / DSM 4724 / KCTC 12464 / NCIMB 9791 / VKM B-1370 / CB 48</strain>
        <plasmid evidence="2">pASTEX02</plasmid>
    </source>
</reference>
<keyword evidence="1" id="KW-0067">ATP-binding</keyword>
<dbReference type="Proteomes" id="UP000001492">
    <property type="component" value="Plasmid pASTEX02"/>
</dbReference>
<dbReference type="RefSeq" id="WP_013481234.1">
    <property type="nucleotide sequence ID" value="NC_014819.1"/>
</dbReference>
<name>E8RVZ9_ASTEC</name>
<keyword evidence="2" id="KW-1185">Reference proteome</keyword>
<sequence>MALADFVEINRRFARSARLDADLNGTPPLVGYVLQASVEKALSTLANSQMDSKQGAFTWTGPYGGGKSSAALLMANLVAGANENRKIAKGIAGKTLTATFTKAFPEDNGPWAVVPVTGSRAGLRAAIGESARIALGWTDRTFQKAIASDDTLIEMLTSEASKGRSGLLLILDELGKMLEHEAASGGDIHLLQDIAERSSRSKGRLVVIGILHQSFDQYAAKAARDARQEWAKVQGRYQDISFLAAADETVSLLSRAISCAARPAAAKSLAATVAEAVAKRRPTDFDQLTNALALTWPLNPVTAMLLGPVSRQRFAQNERSVFGFLSSAEPAGFQDFLKSATDDETYGPERLWDYLAFNFGMVLTGGSDSSRFSLAFEAIERAGAKGTSLHVALTKCAAAIEFFRNGSGLALADDFLAAATPWVSDDERKRAIQDLLDWAVLTKQPRLNGYALFAGSDFDLEDAISRARAPLTPDQVRGIPQRVGMGFVAAKRHYFRTGALRTFEIAIHLISDSDKPAKMAADIAAKQGAGAGTIVLMLGSGSQDAVEIDRVCKSIAKELHKLGAIAAVGGATRSYGLRESALELFAVERVHREYPQLEGDRIARREVAGRRSAAVDSVHRDLETALDAARWYLTPDPSKPLREPLAIVATELADSTFAKAPILQSELLQRDKPSASAMAGLRALLHAMVKKSDSPDLGIDGYPVEMGLYLTVIKPFGLHQEVKPGKFDFSGPDDSEAGKSLITAWEELDRVKDISLEALYSVWSKPPYGMKAGIMPALALAHLLASRNRLAVYVEGVFQTALDEVFVDKMLQKPADIRLRRIDRSIREMAFLNGLSTRLGLGDETSSLPIAQAIFRRFASLPTYSKRTETASASTLRVRSIVLKATDPEALLFEDLPGALGDDLSADLVYQSLVELEGLYGVLLSHLKAALARALAVDPHSFAGLKDRLQPIKNLTNDFRFDAFAMRAAAFDGEEGDVEGIASLLIHKPAHSWSDRDRDQAFLELARYGRQFRELEVLAAVRNRHSNTEALALVVGVDPKMPPLLRRFILTEAERSEATDLAERLLKTLSSDGQHGRIQFAALARVVASLAAANDETEVA</sequence>
<evidence type="ECO:0000313" key="2">
    <source>
        <dbReference type="Proteomes" id="UP000001492"/>
    </source>
</evidence>
<proteinExistence type="predicted"/>
<keyword evidence="1" id="KW-0614">Plasmid</keyword>
<dbReference type="KEGG" id="aex:Astex_3811"/>
<dbReference type="AlphaFoldDB" id="E8RVZ9"/>
<evidence type="ECO:0000313" key="1">
    <source>
        <dbReference type="EMBL" id="ADU15421.1"/>
    </source>
</evidence>
<dbReference type="GO" id="GO:0005524">
    <property type="term" value="F:ATP binding"/>
    <property type="evidence" value="ECO:0007669"/>
    <property type="project" value="UniProtKB-KW"/>
</dbReference>